<dbReference type="SUPFAM" id="SSF51905">
    <property type="entry name" value="FAD/NAD(P)-binding domain"/>
    <property type="match status" value="1"/>
</dbReference>
<dbReference type="PRINTS" id="PR00420">
    <property type="entry name" value="RNGMNOXGNASE"/>
</dbReference>
<evidence type="ECO:0000313" key="4">
    <source>
        <dbReference type="Proteomes" id="UP000035425"/>
    </source>
</evidence>
<dbReference type="PANTHER" id="PTHR42685:SF22">
    <property type="entry name" value="CONDITIONED MEDIUM FACTOR RECEPTOR 1"/>
    <property type="match status" value="1"/>
</dbReference>
<reference evidence="3 4" key="1">
    <citation type="submission" date="2014-12" db="EMBL/GenBank/DDBJ databases">
        <title>Frankia sp. BMG5.1 draft genome.</title>
        <authorList>
            <person name="Gtari M."/>
            <person name="Ghodhbane-Gtari F."/>
            <person name="Nouioui I."/>
            <person name="Ktari A."/>
            <person name="Hezbri K."/>
            <person name="Mimouni W."/>
            <person name="Sbissi I."/>
            <person name="Ayari A."/>
            <person name="Yamanaka T."/>
            <person name="Normand P."/>
            <person name="Tisa L.S."/>
            <person name="Boudabous A."/>
        </authorList>
    </citation>
    <scope>NUCLEOTIDE SEQUENCE [LARGE SCALE GENOMIC DNA]</scope>
    <source>
        <strain evidence="3 4">BMG5.1</strain>
    </source>
</reference>
<gene>
    <name evidence="3" type="ORF">FrCorBMG51_09890</name>
</gene>
<name>A0ABR5F4L6_9ACTN</name>
<sequence>MTLTGAEDADVVIVGARLAGTATAVPLARAGRKVILLDRTSFPSDQLSTHVLVPSGVSELQRMGALPHILKLGPAQARYLGVTVGDIRLRERFATVDGIDYGVCVPRYDQDVCLVTACREAGADVREKSVFEDVLWENGRAVGVRYRHDGRKYEIRARLVVGADGRQSRTAAAVGAWTPYRGSKNGRGFAFRYMDDPAVDTIHHEIYGIYRSSPRIVLTLPSSPRGRLLVVFMAPADDIPRFQQGGERFWQEAVAEEPEVAERISGAQNVSQLRSTRKLASYYRRSSGPGWALAGDSGHFKDPVAGQGQRDALRHGRLLGEAANAVLDDPAALDRTLRAWEKNRDNDTRSSYHWGNRESRPDAPSALIREVLRTFGDRGEGRPDFSDTFNRTRKVEHVIGPSRMVRGLVRALAAPGADRRGILREVAGEIPTELAIRWETRFGGFRYDGWAPSERPGWSVGEPPRPRTAEAEAVPQPAS</sequence>
<dbReference type="Gene3D" id="3.50.50.60">
    <property type="entry name" value="FAD/NAD(P)-binding domain"/>
    <property type="match status" value="1"/>
</dbReference>
<feature type="domain" description="FAD-binding" evidence="2">
    <location>
        <begin position="8"/>
        <end position="332"/>
    </location>
</feature>
<evidence type="ECO:0000313" key="3">
    <source>
        <dbReference type="EMBL" id="KLL11666.1"/>
    </source>
</evidence>
<dbReference type="Proteomes" id="UP000035425">
    <property type="component" value="Unassembled WGS sequence"/>
</dbReference>
<evidence type="ECO:0000256" key="1">
    <source>
        <dbReference type="SAM" id="MobiDB-lite"/>
    </source>
</evidence>
<evidence type="ECO:0000259" key="2">
    <source>
        <dbReference type="Pfam" id="PF01494"/>
    </source>
</evidence>
<dbReference type="InterPro" id="IPR036188">
    <property type="entry name" value="FAD/NAD-bd_sf"/>
</dbReference>
<dbReference type="RefSeq" id="WP_047222763.1">
    <property type="nucleotide sequence ID" value="NZ_JWIO01000013.1"/>
</dbReference>
<proteinExistence type="predicted"/>
<keyword evidence="4" id="KW-1185">Reference proteome</keyword>
<dbReference type="InterPro" id="IPR002938">
    <property type="entry name" value="FAD-bd"/>
</dbReference>
<organism evidence="3 4">
    <name type="scientific">Protofrankia coriariae</name>
    <dbReference type="NCBI Taxonomy" id="1562887"/>
    <lineage>
        <taxon>Bacteria</taxon>
        <taxon>Bacillati</taxon>
        <taxon>Actinomycetota</taxon>
        <taxon>Actinomycetes</taxon>
        <taxon>Frankiales</taxon>
        <taxon>Frankiaceae</taxon>
        <taxon>Protofrankia</taxon>
    </lineage>
</organism>
<dbReference type="InterPro" id="IPR050407">
    <property type="entry name" value="Geranylgeranyl_reductase"/>
</dbReference>
<comment type="caution">
    <text evidence="3">The sequence shown here is derived from an EMBL/GenBank/DDBJ whole genome shotgun (WGS) entry which is preliminary data.</text>
</comment>
<dbReference type="EMBL" id="JWIO01000013">
    <property type="protein sequence ID" value="KLL11666.1"/>
    <property type="molecule type" value="Genomic_DNA"/>
</dbReference>
<protein>
    <submittedName>
        <fullName evidence="3">FAD-dependent oxidoreductase</fullName>
    </submittedName>
</protein>
<feature type="region of interest" description="Disordered" evidence="1">
    <location>
        <begin position="450"/>
        <end position="479"/>
    </location>
</feature>
<dbReference type="Pfam" id="PF01494">
    <property type="entry name" value="FAD_binding_3"/>
    <property type="match status" value="1"/>
</dbReference>
<dbReference type="PANTHER" id="PTHR42685">
    <property type="entry name" value="GERANYLGERANYL DIPHOSPHATE REDUCTASE"/>
    <property type="match status" value="1"/>
</dbReference>
<accession>A0ABR5F4L6</accession>